<dbReference type="EMBL" id="JAGQLI010000071">
    <property type="protein sequence ID" value="MCA9379073.1"/>
    <property type="molecule type" value="Genomic_DNA"/>
</dbReference>
<evidence type="ECO:0008006" key="4">
    <source>
        <dbReference type="Google" id="ProtNLM"/>
    </source>
</evidence>
<sequence>AAERIWVPKTKVWYLSCAAVALALILFSILSRYPSYQFIILGILAIVGLLFAQAAIPPHVLEHKVTSKGIYTYDGLYTWKEIGRFWFAVKKGQYLLHLDFPPVLRQPRITLLVEKKYMQRIFDLLIDHVNYGTPVEIEYNVFTKTLYGEYLPISHFIPDLDMPDEEETEKYK</sequence>
<accession>A0A955I9B6</accession>
<feature type="transmembrane region" description="Helical" evidence="1">
    <location>
        <begin position="12"/>
        <end position="30"/>
    </location>
</feature>
<name>A0A955I9B6_9BACT</name>
<evidence type="ECO:0000256" key="1">
    <source>
        <dbReference type="SAM" id="Phobius"/>
    </source>
</evidence>
<evidence type="ECO:0000313" key="3">
    <source>
        <dbReference type="Proteomes" id="UP000760819"/>
    </source>
</evidence>
<feature type="non-terminal residue" evidence="2">
    <location>
        <position position="1"/>
    </location>
</feature>
<dbReference type="Proteomes" id="UP000760819">
    <property type="component" value="Unassembled WGS sequence"/>
</dbReference>
<dbReference type="AlphaFoldDB" id="A0A955I9B6"/>
<reference evidence="2" key="2">
    <citation type="journal article" date="2021" name="Microbiome">
        <title>Successional dynamics and alternative stable states in a saline activated sludge microbial community over 9 years.</title>
        <authorList>
            <person name="Wang Y."/>
            <person name="Ye J."/>
            <person name="Ju F."/>
            <person name="Liu L."/>
            <person name="Boyd J.A."/>
            <person name="Deng Y."/>
            <person name="Parks D.H."/>
            <person name="Jiang X."/>
            <person name="Yin X."/>
            <person name="Woodcroft B.J."/>
            <person name="Tyson G.W."/>
            <person name="Hugenholtz P."/>
            <person name="Polz M.F."/>
            <person name="Zhang T."/>
        </authorList>
    </citation>
    <scope>NUCLEOTIDE SEQUENCE</scope>
    <source>
        <strain evidence="2">HKST-UBA12</strain>
    </source>
</reference>
<comment type="caution">
    <text evidence="2">The sequence shown here is derived from an EMBL/GenBank/DDBJ whole genome shotgun (WGS) entry which is preliminary data.</text>
</comment>
<organism evidence="2 3">
    <name type="scientific">Candidatus Dojkabacteria bacterium</name>
    <dbReference type="NCBI Taxonomy" id="2099670"/>
    <lineage>
        <taxon>Bacteria</taxon>
        <taxon>Candidatus Dojkabacteria</taxon>
    </lineage>
</organism>
<keyword evidence="1" id="KW-0812">Transmembrane</keyword>
<protein>
    <recommendedName>
        <fullName evidence="4">DUF5673 domain-containing protein</fullName>
    </recommendedName>
</protein>
<gene>
    <name evidence="2" type="ORF">KC640_01470</name>
</gene>
<reference evidence="2" key="1">
    <citation type="submission" date="2020-04" db="EMBL/GenBank/DDBJ databases">
        <authorList>
            <person name="Zhang T."/>
        </authorList>
    </citation>
    <scope>NUCLEOTIDE SEQUENCE</scope>
    <source>
        <strain evidence="2">HKST-UBA12</strain>
    </source>
</reference>
<keyword evidence="1" id="KW-0472">Membrane</keyword>
<feature type="transmembrane region" description="Helical" evidence="1">
    <location>
        <begin position="36"/>
        <end position="56"/>
    </location>
</feature>
<evidence type="ECO:0000313" key="2">
    <source>
        <dbReference type="EMBL" id="MCA9379073.1"/>
    </source>
</evidence>
<proteinExistence type="predicted"/>
<keyword evidence="1" id="KW-1133">Transmembrane helix</keyword>